<accession>G7TDG3</accession>
<sequence>MDQQPDAPLTVVVYTGADGQFSLYEDDGKGYGYEKGEFSRIALVWSQAKGELSIGKREGSWTGMQAKRTINVRFVDGQRDDAGALQPKTDTSIQYEGKAVSVLQRKIASGKARRR</sequence>
<dbReference type="Gene3D" id="2.60.40.1180">
    <property type="entry name" value="Golgi alpha-mannosidase II"/>
    <property type="match status" value="1"/>
</dbReference>
<name>G7TDG3_XANOB</name>
<evidence type="ECO:0000313" key="3">
    <source>
        <dbReference type="Proteomes" id="UP000008851"/>
    </source>
</evidence>
<dbReference type="Proteomes" id="UP000008851">
    <property type="component" value="Chromosome"/>
</dbReference>
<gene>
    <name evidence="2" type="ORF">XOC_2158</name>
</gene>
<protein>
    <submittedName>
        <fullName evidence="2">Alpha-xylosidase</fullName>
    </submittedName>
</protein>
<dbReference type="InterPro" id="IPR033403">
    <property type="entry name" value="DUF5110"/>
</dbReference>
<dbReference type="KEGG" id="xor:XOC_2158"/>
<dbReference type="EMBL" id="CP003057">
    <property type="protein sequence ID" value="AEQ96299.1"/>
    <property type="molecule type" value="Genomic_DNA"/>
</dbReference>
<dbReference type="InterPro" id="IPR013780">
    <property type="entry name" value="Glyco_hydro_b"/>
</dbReference>
<dbReference type="HOGENOM" id="CLU_2108058_0_0_6"/>
<dbReference type="Pfam" id="PF17137">
    <property type="entry name" value="DUF5110"/>
    <property type="match status" value="1"/>
</dbReference>
<evidence type="ECO:0000313" key="2">
    <source>
        <dbReference type="EMBL" id="AEQ96299.1"/>
    </source>
</evidence>
<dbReference type="eggNOG" id="COG1501">
    <property type="taxonomic scope" value="Bacteria"/>
</dbReference>
<dbReference type="AlphaFoldDB" id="G7TDG3"/>
<feature type="domain" description="DUF5110" evidence="1">
    <location>
        <begin position="8"/>
        <end position="76"/>
    </location>
</feature>
<proteinExistence type="predicted"/>
<reference evidence="2 3" key="1">
    <citation type="journal article" date="2011" name="J. Bacteriol.">
        <title>Two new complete genome sequences offer insight into host and tissue specificity of plant pathogenic Xanthomonas spp.</title>
        <authorList>
            <person name="Bogdanove A.J."/>
            <person name="Koebnik R."/>
            <person name="Lu H."/>
            <person name="Furutani A."/>
            <person name="Angiuoli S.V."/>
            <person name="Patil P.B."/>
            <person name="Van Sluys M.A."/>
            <person name="Ryan R.P."/>
            <person name="Meyer D.F."/>
            <person name="Han S.W."/>
            <person name="Aparna G."/>
            <person name="Rajaram M."/>
            <person name="Delcher A.L."/>
            <person name="Phillippy A.M."/>
            <person name="Puiu D."/>
            <person name="Schatz M.C."/>
            <person name="Shumway M."/>
            <person name="Sommer D.D."/>
            <person name="Trapnell C."/>
            <person name="Benahmed F."/>
            <person name="Dimitrov G."/>
            <person name="Madupu R."/>
            <person name="Radune D."/>
            <person name="Sullivan S."/>
            <person name="Jha G."/>
            <person name="Ishihara H."/>
            <person name="Lee S.W."/>
            <person name="Pandey A."/>
            <person name="Sharma V."/>
            <person name="Sriariyanun M."/>
            <person name="Szurek B."/>
            <person name="Vera-Cruz C.M."/>
            <person name="Dorman K.S."/>
            <person name="Ronald P.C."/>
            <person name="Verdier V."/>
            <person name="Dow J.M."/>
            <person name="Sonti R.V."/>
            <person name="Tsuge S."/>
            <person name="Brendel V.P."/>
            <person name="Rabinowicz P.D."/>
            <person name="Leach J.E."/>
            <person name="White F.F."/>
            <person name="Salzberg S.L."/>
        </authorList>
    </citation>
    <scope>NUCLEOTIDE SEQUENCE [LARGE SCALE GENOMIC DNA]</scope>
    <source>
        <strain evidence="2 3">BLS256</strain>
    </source>
</reference>
<evidence type="ECO:0000259" key="1">
    <source>
        <dbReference type="Pfam" id="PF17137"/>
    </source>
</evidence>
<organism evidence="2 3">
    <name type="scientific">Xanthomonas oryzae pv. oryzicola (strain BLS256)</name>
    <dbReference type="NCBI Taxonomy" id="383407"/>
    <lineage>
        <taxon>Bacteria</taxon>
        <taxon>Pseudomonadati</taxon>
        <taxon>Pseudomonadota</taxon>
        <taxon>Gammaproteobacteria</taxon>
        <taxon>Lysobacterales</taxon>
        <taxon>Lysobacteraceae</taxon>
        <taxon>Xanthomonas</taxon>
    </lineage>
</organism>